<protein>
    <submittedName>
        <fullName evidence="3">Suppressor of fused domain protein</fullName>
    </submittedName>
</protein>
<evidence type="ECO:0000313" key="4">
    <source>
        <dbReference type="Proteomes" id="UP000886780"/>
    </source>
</evidence>
<dbReference type="InterPro" id="IPR020941">
    <property type="entry name" value="SUFU-like_domain"/>
</dbReference>
<reference evidence="3" key="1">
    <citation type="journal article" date="2021" name="PeerJ">
        <title>Extensive microbial diversity within the chicken gut microbiome revealed by metagenomics and culture.</title>
        <authorList>
            <person name="Gilroy R."/>
            <person name="Ravi A."/>
            <person name="Getino M."/>
            <person name="Pursley I."/>
            <person name="Horton D.L."/>
            <person name="Alikhan N.F."/>
            <person name="Baker D."/>
            <person name="Gharbi K."/>
            <person name="Hall N."/>
            <person name="Watson M."/>
            <person name="Adriaenssens E.M."/>
            <person name="Foster-Nyarko E."/>
            <person name="Jarju S."/>
            <person name="Secka A."/>
            <person name="Antonio M."/>
            <person name="Oren A."/>
            <person name="Chaudhuri R.R."/>
            <person name="La Ragione R."/>
            <person name="Hildebrand F."/>
            <person name="Pallen M.J."/>
        </authorList>
    </citation>
    <scope>NUCLEOTIDE SEQUENCE</scope>
    <source>
        <strain evidence="3">ChiGjej4B4-12881</strain>
    </source>
</reference>
<accession>A0A9D1W325</accession>
<proteinExistence type="predicted"/>
<dbReference type="SUPFAM" id="SSF103359">
    <property type="entry name" value="Suppressor of Fused, N-terminal domain"/>
    <property type="match status" value="1"/>
</dbReference>
<evidence type="ECO:0000259" key="2">
    <source>
        <dbReference type="Pfam" id="PF05076"/>
    </source>
</evidence>
<dbReference type="Proteomes" id="UP000886780">
    <property type="component" value="Unassembled WGS sequence"/>
</dbReference>
<dbReference type="InterPro" id="IPR007768">
    <property type="entry name" value="Suppressor_of_fused"/>
</dbReference>
<evidence type="ECO:0000313" key="3">
    <source>
        <dbReference type="EMBL" id="HIX51375.1"/>
    </source>
</evidence>
<comment type="caution">
    <text evidence="3">The sequence shown here is derived from an EMBL/GenBank/DDBJ whole genome shotgun (WGS) entry which is preliminary data.</text>
</comment>
<feature type="compositionally biased region" description="Basic and acidic residues" evidence="1">
    <location>
        <begin position="1"/>
        <end position="17"/>
    </location>
</feature>
<dbReference type="PANTHER" id="PTHR10928:SF2">
    <property type="entry name" value="SUPPRESSOR OF FUSED HOMOLOG"/>
    <property type="match status" value="1"/>
</dbReference>
<organism evidence="3 4">
    <name type="scientific">Candidatus Lachnoclostridium stercoripullorum</name>
    <dbReference type="NCBI Taxonomy" id="2838635"/>
    <lineage>
        <taxon>Bacteria</taxon>
        <taxon>Bacillati</taxon>
        <taxon>Bacillota</taxon>
        <taxon>Clostridia</taxon>
        <taxon>Lachnospirales</taxon>
        <taxon>Lachnospiraceae</taxon>
    </lineage>
</organism>
<dbReference type="GO" id="GO:0005737">
    <property type="term" value="C:cytoplasm"/>
    <property type="evidence" value="ECO:0007669"/>
    <property type="project" value="TreeGrafter"/>
</dbReference>
<gene>
    <name evidence="3" type="ORF">IAA28_01060</name>
</gene>
<evidence type="ECO:0000256" key="1">
    <source>
        <dbReference type="SAM" id="MobiDB-lite"/>
    </source>
</evidence>
<dbReference type="AlphaFoldDB" id="A0A9D1W325"/>
<sequence length="352" mass="38606">MSERNTQTEETNREESSQRTTCPGMDAISEALARLYPGQEGRYYGLVLPAGKKGKDPLDGIEVWESGTEVPHWHYVTYGFSELDGKECGDPDNSGYGFELTFRLKKQGEEPPTWPMGMLERIAGYVFATGNGFSAGHYVDCGGPLTEDGETKLRALAFRTDPELGEMDTPNGHLAFLEAVAITGDEMDALMVWNGEKFLEQAEAFLPLGITDPGRDSLMKIPSFCSAWEAGVEADGSSTSFLYMDELRAGLDGENGLLTLKAERGPEFARMLRARLGKGRPLYVESRDAVVSFLPGEEAQMEIQDGVAALTIPEAGLEELCRVLTEQRRSSQLEQLPLTVEMIPSETEHTAG</sequence>
<dbReference type="EMBL" id="DXEU01000021">
    <property type="protein sequence ID" value="HIX51375.1"/>
    <property type="molecule type" value="Genomic_DNA"/>
</dbReference>
<name>A0A9D1W325_9FIRM</name>
<feature type="domain" description="Suppressor of fused-like" evidence="2">
    <location>
        <begin position="54"/>
        <end position="215"/>
    </location>
</feature>
<dbReference type="PANTHER" id="PTHR10928">
    <property type="entry name" value="SUPPRESSOR OF FUSED"/>
    <property type="match status" value="1"/>
</dbReference>
<reference evidence="3" key="2">
    <citation type="submission" date="2021-04" db="EMBL/GenBank/DDBJ databases">
        <authorList>
            <person name="Gilroy R."/>
        </authorList>
    </citation>
    <scope>NUCLEOTIDE SEQUENCE</scope>
    <source>
        <strain evidence="3">ChiGjej4B4-12881</strain>
    </source>
</reference>
<dbReference type="InterPro" id="IPR037181">
    <property type="entry name" value="SUFU_N"/>
</dbReference>
<feature type="region of interest" description="Disordered" evidence="1">
    <location>
        <begin position="1"/>
        <end position="24"/>
    </location>
</feature>
<dbReference type="Pfam" id="PF05076">
    <property type="entry name" value="SUFU"/>
    <property type="match status" value="1"/>
</dbReference>